<evidence type="ECO:0000259" key="8">
    <source>
        <dbReference type="Pfam" id="PF07980"/>
    </source>
</evidence>
<dbReference type="PROSITE" id="PS51257">
    <property type="entry name" value="PROKAR_LIPOPROTEIN"/>
    <property type="match status" value="1"/>
</dbReference>
<dbReference type="AlphaFoldDB" id="A0A1M5SGN3"/>
<name>A0A1M5SGN3_9BACT</name>
<evidence type="ECO:0000256" key="5">
    <source>
        <dbReference type="ARBA" id="ARBA00023237"/>
    </source>
</evidence>
<keyword evidence="5" id="KW-0998">Cell outer membrane</keyword>
<dbReference type="Pfam" id="PF14322">
    <property type="entry name" value="SusD-like_3"/>
    <property type="match status" value="1"/>
</dbReference>
<evidence type="ECO:0000313" key="10">
    <source>
        <dbReference type="EMBL" id="SHH37676.1"/>
    </source>
</evidence>
<feature type="region of interest" description="Disordered" evidence="6">
    <location>
        <begin position="508"/>
        <end position="538"/>
    </location>
</feature>
<reference evidence="10 11" key="1">
    <citation type="submission" date="2016-11" db="EMBL/GenBank/DDBJ databases">
        <authorList>
            <person name="Jaros S."/>
            <person name="Januszkiewicz K."/>
            <person name="Wedrychowicz H."/>
        </authorList>
    </citation>
    <scope>NUCLEOTIDE SEQUENCE [LARGE SCALE GENOMIC DNA]</scope>
    <source>
        <strain evidence="10 11">DSM 24574</strain>
    </source>
</reference>
<evidence type="ECO:0000256" key="4">
    <source>
        <dbReference type="ARBA" id="ARBA00023136"/>
    </source>
</evidence>
<evidence type="ECO:0000256" key="1">
    <source>
        <dbReference type="ARBA" id="ARBA00004442"/>
    </source>
</evidence>
<dbReference type="RefSeq" id="WP_073137152.1">
    <property type="nucleotide sequence ID" value="NZ_FQWQ01000002.1"/>
</dbReference>
<feature type="domain" description="SusD-like N-terminal" evidence="9">
    <location>
        <begin position="100"/>
        <end position="230"/>
    </location>
</feature>
<dbReference type="InterPro" id="IPR011990">
    <property type="entry name" value="TPR-like_helical_dom_sf"/>
</dbReference>
<keyword evidence="4" id="KW-0472">Membrane</keyword>
<sequence>MKSLKYIFALSGLVALLASCGKFLEEDPKGFVTTDNFYKTEADAVNAVTAVYYLLNQGGNSVQTPYNTLFNTGLNFECDDEFPGPGATNPDVRSMANLLHTSTNLRVYELWQQHYAAIKKANLALDNIPAMTTVGTALKSRLLGEAKFLRALWYFNLVRLYGDVPLITHVQSGITATDYAIERTPSAQVYDQIEQDLKEAADALPNSYSAPDVGRATKGAAIALLAKVYLTKASLPLNLTAHYQDAVTTAEKALSPAEGGTGTFGYALQTDYSKVFLPAFKNNSEHIFSAQFKSGSSSSFLTQGNNQNPRSIRTQVPGLAGSYADQTWFYTVDDATKPGGKDKFFSVFKLYTSKDKRRDVTFVTNFKSPTNGKKYGALNDPAISGHKVDSIPYFNKTWDPATTAFTSESAANVAIIRYAELLLIHAEAENELNGPTAKAYASLNKVRNRAGLDDLTAGLSRDQFRDSLYLDRRLELVFEYQRWFDLVRQKDAGGNSIFVKTLQAAGKPNAQDKHRLHPLPQQEIELNPKLEGHQNPGY</sequence>
<proteinExistence type="inferred from homology"/>
<evidence type="ECO:0000256" key="2">
    <source>
        <dbReference type="ARBA" id="ARBA00006275"/>
    </source>
</evidence>
<dbReference type="OrthoDB" id="636214at2"/>
<gene>
    <name evidence="10" type="ORF">SAMN04488109_3924</name>
</gene>
<dbReference type="Pfam" id="PF07980">
    <property type="entry name" value="SusD_RagB"/>
    <property type="match status" value="1"/>
</dbReference>
<feature type="signal peptide" evidence="7">
    <location>
        <begin position="1"/>
        <end position="24"/>
    </location>
</feature>
<protein>
    <submittedName>
        <fullName evidence="10">Starch-binding associating with outer membrane</fullName>
    </submittedName>
</protein>
<evidence type="ECO:0000313" key="11">
    <source>
        <dbReference type="Proteomes" id="UP000184212"/>
    </source>
</evidence>
<accession>A0A1M5SGN3</accession>
<dbReference type="CDD" id="cd08977">
    <property type="entry name" value="SusD"/>
    <property type="match status" value="1"/>
</dbReference>
<dbReference type="Proteomes" id="UP000184212">
    <property type="component" value="Unassembled WGS sequence"/>
</dbReference>
<dbReference type="InterPro" id="IPR033985">
    <property type="entry name" value="SusD-like_N"/>
</dbReference>
<comment type="similarity">
    <text evidence="2">Belongs to the SusD family.</text>
</comment>
<feature type="chain" id="PRO_5012206385" evidence="7">
    <location>
        <begin position="25"/>
        <end position="538"/>
    </location>
</feature>
<comment type="subcellular location">
    <subcellularLocation>
        <location evidence="1">Cell outer membrane</location>
    </subcellularLocation>
</comment>
<evidence type="ECO:0000256" key="3">
    <source>
        <dbReference type="ARBA" id="ARBA00022729"/>
    </source>
</evidence>
<dbReference type="STRING" id="947013.SAMN04488109_3924"/>
<evidence type="ECO:0000256" key="7">
    <source>
        <dbReference type="SAM" id="SignalP"/>
    </source>
</evidence>
<dbReference type="InterPro" id="IPR012944">
    <property type="entry name" value="SusD_RagB_dom"/>
</dbReference>
<organism evidence="10 11">
    <name type="scientific">Chryseolinea serpens</name>
    <dbReference type="NCBI Taxonomy" id="947013"/>
    <lineage>
        <taxon>Bacteria</taxon>
        <taxon>Pseudomonadati</taxon>
        <taxon>Bacteroidota</taxon>
        <taxon>Cytophagia</taxon>
        <taxon>Cytophagales</taxon>
        <taxon>Fulvivirgaceae</taxon>
        <taxon>Chryseolinea</taxon>
    </lineage>
</organism>
<evidence type="ECO:0000259" key="9">
    <source>
        <dbReference type="Pfam" id="PF14322"/>
    </source>
</evidence>
<dbReference type="EMBL" id="FQWQ01000002">
    <property type="protein sequence ID" value="SHH37676.1"/>
    <property type="molecule type" value="Genomic_DNA"/>
</dbReference>
<keyword evidence="3 7" id="KW-0732">Signal</keyword>
<keyword evidence="11" id="KW-1185">Reference proteome</keyword>
<dbReference type="Gene3D" id="1.25.40.390">
    <property type="match status" value="1"/>
</dbReference>
<dbReference type="SUPFAM" id="SSF48452">
    <property type="entry name" value="TPR-like"/>
    <property type="match status" value="1"/>
</dbReference>
<evidence type="ECO:0000256" key="6">
    <source>
        <dbReference type="SAM" id="MobiDB-lite"/>
    </source>
</evidence>
<feature type="domain" description="RagB/SusD" evidence="8">
    <location>
        <begin position="285"/>
        <end position="538"/>
    </location>
</feature>
<dbReference type="GO" id="GO:0009279">
    <property type="term" value="C:cell outer membrane"/>
    <property type="evidence" value="ECO:0007669"/>
    <property type="project" value="UniProtKB-SubCell"/>
</dbReference>